<dbReference type="AlphaFoldDB" id="A0A2R3Z0Q1"/>
<protein>
    <recommendedName>
        <fullName evidence="1">Glycosyltransferase 2-like domain-containing protein</fullName>
    </recommendedName>
</protein>
<evidence type="ECO:0000313" key="2">
    <source>
        <dbReference type="EMBL" id="AVR43835.1"/>
    </source>
</evidence>
<gene>
    <name evidence="2" type="ORF">C7S20_00300</name>
</gene>
<proteinExistence type="predicted"/>
<dbReference type="InterPro" id="IPR001173">
    <property type="entry name" value="Glyco_trans_2-like"/>
</dbReference>
<feature type="domain" description="Glycosyltransferase 2-like" evidence="1">
    <location>
        <begin position="12"/>
        <end position="150"/>
    </location>
</feature>
<organism evidence="2 3">
    <name type="scientific">Christiangramia fulva</name>
    <dbReference type="NCBI Taxonomy" id="2126553"/>
    <lineage>
        <taxon>Bacteria</taxon>
        <taxon>Pseudomonadati</taxon>
        <taxon>Bacteroidota</taxon>
        <taxon>Flavobacteriia</taxon>
        <taxon>Flavobacteriales</taxon>
        <taxon>Flavobacteriaceae</taxon>
        <taxon>Christiangramia</taxon>
    </lineage>
</organism>
<dbReference type="SUPFAM" id="SSF53448">
    <property type="entry name" value="Nucleotide-diphospho-sugar transferases"/>
    <property type="match status" value="1"/>
</dbReference>
<evidence type="ECO:0000313" key="3">
    <source>
        <dbReference type="Proteomes" id="UP000241507"/>
    </source>
</evidence>
<dbReference type="Gene3D" id="3.90.550.10">
    <property type="entry name" value="Spore Coat Polysaccharide Biosynthesis Protein SpsA, Chain A"/>
    <property type="match status" value="1"/>
</dbReference>
<accession>A0A2R3Z0Q1</accession>
<dbReference type="EMBL" id="CP028136">
    <property type="protein sequence ID" value="AVR43835.1"/>
    <property type="molecule type" value="Genomic_DNA"/>
</dbReference>
<dbReference type="InterPro" id="IPR029044">
    <property type="entry name" value="Nucleotide-diphossugar_trans"/>
</dbReference>
<evidence type="ECO:0000259" key="1">
    <source>
        <dbReference type="Pfam" id="PF00535"/>
    </source>
</evidence>
<dbReference type="GO" id="GO:0016758">
    <property type="term" value="F:hexosyltransferase activity"/>
    <property type="evidence" value="ECO:0007669"/>
    <property type="project" value="UniProtKB-ARBA"/>
</dbReference>
<dbReference type="Proteomes" id="UP000241507">
    <property type="component" value="Chromosome"/>
</dbReference>
<dbReference type="PANTHER" id="PTHR22916:SF3">
    <property type="entry name" value="UDP-GLCNAC:BETAGAL BETA-1,3-N-ACETYLGLUCOSAMINYLTRANSFERASE-LIKE PROTEIN 1"/>
    <property type="match status" value="1"/>
</dbReference>
<sequence length="344" mass="40715">MDENSNNTPLVSIILPVYNGEKYLSQSIESCLDQSYTNLELIIVDDASTDNSLKIANIYASKDDRVKVIAHDRNKNLPASLNTGHRIAIGKYVTWTSHDNFYKKEAIEKMLASIYRSDADLVFSNFQIIDDKGNYIGSYSHFSGNTILLENIIRACFLYKVEVYERNNGYNENLFKIEDYAFWLMASLHSRFQHIPEQLYCYRSHSESLTAGAVLSQFHYKKEFSQKVKEMYQIYFAKLESNYPHDLAKLFKNLHLHQKIDLIKFFRSYKCYKKNLKKVFDIYGEKKVLSELDIRFRQNILRYPSNQTPRILFYILLKRHRLLFSYSKKKSFQIFFKSLMNWSH</sequence>
<name>A0A2R3Z0Q1_9FLAO</name>
<dbReference type="RefSeq" id="WP_107010622.1">
    <property type="nucleotide sequence ID" value="NZ_CP028136.1"/>
</dbReference>
<reference evidence="3" key="1">
    <citation type="submission" date="2018-03" db="EMBL/GenBank/DDBJ databases">
        <title>Gramella fulva sp. nov., isolated from a dry surface of tidal flat.</title>
        <authorList>
            <person name="Hwang S.H."/>
            <person name="Hwang W.M."/>
            <person name="Kang K."/>
            <person name="Ahn T.-Y."/>
        </authorList>
    </citation>
    <scope>NUCLEOTIDE SEQUENCE [LARGE SCALE GENOMIC DNA]</scope>
    <source>
        <strain evidence="3">SH35</strain>
    </source>
</reference>
<keyword evidence="3" id="KW-1185">Reference proteome</keyword>
<dbReference type="Pfam" id="PF00535">
    <property type="entry name" value="Glycos_transf_2"/>
    <property type="match status" value="1"/>
</dbReference>
<dbReference type="PANTHER" id="PTHR22916">
    <property type="entry name" value="GLYCOSYLTRANSFERASE"/>
    <property type="match status" value="1"/>
</dbReference>
<dbReference type="KEGG" id="grs:C7S20_00300"/>
<dbReference type="OrthoDB" id="396512at2"/>